<gene>
    <name evidence="8" type="ORF">LTR91_012072</name>
</gene>
<sequence length="563" mass="61586">MSLPQARTNEIGYSDEVEMADHSASTTRPSKDNGMIREKFTAVADVNTENTLEDQDASLLLSKSTPADAANMRRMGKPQQLIRHFRFLSTVSFVALATAAWEIGLFVLTPGLTDGGRAGLVWNVLWNIIGFGPIYLSMAEMASMAPIAGAQYHWVSEFAPDEYQRILSYISGWTSTIAWQAGNAQGLFLVGSLIQTMILINDDSYGFPSWQGTLLAFMAVLIAYTGVVYGAKVLPYWQNAVFVVHILAYLGYIIPVWVSSPRATHAQVWTEFDNGGGWNSMGLSVLIGQLSGISTQCGGIDTAAHMSEEIKDAAYSVPRVMVAVYIINALIIFPGVVTVVYHIDDLNAALNDPTTYPAIYVLRGAMSVGWITVILVLIALLNVASNIVYLAAVTRDLFAFARDRGLPFSRWISKIDDKRHIPVNACILSSGVACCLALIYIGSPLAFYAITSLGAVSLLQCYTLSIGCILWRRLSHPETLPPAQFSLGRWGVPVNVAAVVYGTWCFFWAFWPQQTPVTAAGLNWAAPIFVAALIGAMLYFVFTARKTYVGPVTEVEGRKEHFR</sequence>
<feature type="transmembrane region" description="Helical" evidence="7">
    <location>
        <begin position="120"/>
        <end position="138"/>
    </location>
</feature>
<evidence type="ECO:0000313" key="8">
    <source>
        <dbReference type="EMBL" id="KAK0980945.1"/>
    </source>
</evidence>
<feature type="region of interest" description="Disordered" evidence="6">
    <location>
        <begin position="1"/>
        <end position="32"/>
    </location>
</feature>
<comment type="subcellular location">
    <subcellularLocation>
        <location evidence="1">Membrane</location>
        <topology evidence="1">Multi-pass membrane protein</topology>
    </subcellularLocation>
</comment>
<keyword evidence="3 7" id="KW-0812">Transmembrane</keyword>
<dbReference type="PANTHER" id="PTHR45649:SF4">
    <property type="entry name" value="TRANSPORTER, PUTATIVE (EUROFUNG)-RELATED"/>
    <property type="match status" value="1"/>
</dbReference>
<feature type="transmembrane region" description="Helical" evidence="7">
    <location>
        <begin position="214"/>
        <end position="231"/>
    </location>
</feature>
<dbReference type="InterPro" id="IPR002293">
    <property type="entry name" value="AA/rel_permease1"/>
</dbReference>
<dbReference type="PIRSF" id="PIRSF006060">
    <property type="entry name" value="AA_transporter"/>
    <property type="match status" value="1"/>
</dbReference>
<evidence type="ECO:0000256" key="3">
    <source>
        <dbReference type="ARBA" id="ARBA00022692"/>
    </source>
</evidence>
<dbReference type="Proteomes" id="UP001175353">
    <property type="component" value="Unassembled WGS sequence"/>
</dbReference>
<name>A0AAN6QS02_9PEZI</name>
<evidence type="ECO:0000256" key="6">
    <source>
        <dbReference type="SAM" id="MobiDB-lite"/>
    </source>
</evidence>
<comment type="caution">
    <text evidence="8">The sequence shown here is derived from an EMBL/GenBank/DDBJ whole genome shotgun (WGS) entry which is preliminary data.</text>
</comment>
<keyword evidence="5 7" id="KW-0472">Membrane</keyword>
<evidence type="ECO:0000256" key="1">
    <source>
        <dbReference type="ARBA" id="ARBA00004141"/>
    </source>
</evidence>
<reference evidence="8" key="1">
    <citation type="submission" date="2023-06" db="EMBL/GenBank/DDBJ databases">
        <title>Black Yeasts Isolated from many extreme environments.</title>
        <authorList>
            <person name="Coleine C."/>
            <person name="Stajich J.E."/>
            <person name="Selbmann L."/>
        </authorList>
    </citation>
    <scope>NUCLEOTIDE SEQUENCE</scope>
    <source>
        <strain evidence="8">CCFEE 5200</strain>
    </source>
</reference>
<evidence type="ECO:0000256" key="5">
    <source>
        <dbReference type="ARBA" id="ARBA00023136"/>
    </source>
</evidence>
<feature type="transmembrane region" description="Helical" evidence="7">
    <location>
        <begin position="370"/>
        <end position="392"/>
    </location>
</feature>
<dbReference type="AlphaFoldDB" id="A0AAN6QS02"/>
<dbReference type="PANTHER" id="PTHR45649">
    <property type="entry name" value="AMINO-ACID PERMEASE BAT1"/>
    <property type="match status" value="1"/>
</dbReference>
<feature type="transmembrane region" description="Helical" evidence="7">
    <location>
        <begin position="523"/>
        <end position="542"/>
    </location>
</feature>
<organism evidence="8 9">
    <name type="scientific">Friedmanniomyces endolithicus</name>
    <dbReference type="NCBI Taxonomy" id="329885"/>
    <lineage>
        <taxon>Eukaryota</taxon>
        <taxon>Fungi</taxon>
        <taxon>Dikarya</taxon>
        <taxon>Ascomycota</taxon>
        <taxon>Pezizomycotina</taxon>
        <taxon>Dothideomycetes</taxon>
        <taxon>Dothideomycetidae</taxon>
        <taxon>Mycosphaerellales</taxon>
        <taxon>Teratosphaeriaceae</taxon>
        <taxon>Friedmanniomyces</taxon>
    </lineage>
</organism>
<feature type="transmembrane region" description="Helical" evidence="7">
    <location>
        <begin position="320"/>
        <end position="343"/>
    </location>
</feature>
<dbReference type="GO" id="GO:0022857">
    <property type="term" value="F:transmembrane transporter activity"/>
    <property type="evidence" value="ECO:0007669"/>
    <property type="project" value="InterPro"/>
</dbReference>
<dbReference type="EMBL" id="JAUJLE010000114">
    <property type="protein sequence ID" value="KAK0980945.1"/>
    <property type="molecule type" value="Genomic_DNA"/>
</dbReference>
<proteinExistence type="predicted"/>
<keyword evidence="9" id="KW-1185">Reference proteome</keyword>
<feature type="transmembrane region" description="Helical" evidence="7">
    <location>
        <begin position="85"/>
        <end position="108"/>
    </location>
</feature>
<feature type="transmembrane region" description="Helical" evidence="7">
    <location>
        <begin position="421"/>
        <end position="441"/>
    </location>
</feature>
<feature type="transmembrane region" description="Helical" evidence="7">
    <location>
        <begin position="237"/>
        <end position="258"/>
    </location>
</feature>
<evidence type="ECO:0000256" key="2">
    <source>
        <dbReference type="ARBA" id="ARBA00022448"/>
    </source>
</evidence>
<feature type="transmembrane region" description="Helical" evidence="7">
    <location>
        <begin position="492"/>
        <end position="511"/>
    </location>
</feature>
<protein>
    <recommendedName>
        <fullName evidence="10">Amino acid permease 2</fullName>
    </recommendedName>
</protein>
<evidence type="ECO:0000256" key="7">
    <source>
        <dbReference type="SAM" id="Phobius"/>
    </source>
</evidence>
<accession>A0AAN6QS02</accession>
<evidence type="ECO:0000256" key="4">
    <source>
        <dbReference type="ARBA" id="ARBA00022989"/>
    </source>
</evidence>
<keyword evidence="2" id="KW-0813">Transport</keyword>
<dbReference type="Gene3D" id="1.20.1740.10">
    <property type="entry name" value="Amino acid/polyamine transporter I"/>
    <property type="match status" value="1"/>
</dbReference>
<evidence type="ECO:0000313" key="9">
    <source>
        <dbReference type="Proteomes" id="UP001175353"/>
    </source>
</evidence>
<evidence type="ECO:0008006" key="10">
    <source>
        <dbReference type="Google" id="ProtNLM"/>
    </source>
</evidence>
<dbReference type="GO" id="GO:0016020">
    <property type="term" value="C:membrane"/>
    <property type="evidence" value="ECO:0007669"/>
    <property type="project" value="UniProtKB-SubCell"/>
</dbReference>
<dbReference type="Pfam" id="PF13520">
    <property type="entry name" value="AA_permease_2"/>
    <property type="match status" value="1"/>
</dbReference>
<keyword evidence="4 7" id="KW-1133">Transmembrane helix</keyword>
<feature type="transmembrane region" description="Helical" evidence="7">
    <location>
        <begin position="447"/>
        <end position="471"/>
    </location>
</feature>